<name>A0A0F9DJD4_9ZZZZ</name>
<dbReference type="SUPFAM" id="SSF53335">
    <property type="entry name" value="S-adenosyl-L-methionine-dependent methyltransferases"/>
    <property type="match status" value="1"/>
</dbReference>
<dbReference type="AlphaFoldDB" id="A0A0F9DJD4"/>
<evidence type="ECO:0000259" key="1">
    <source>
        <dbReference type="Pfam" id="PF05050"/>
    </source>
</evidence>
<dbReference type="Gene3D" id="3.40.50.150">
    <property type="entry name" value="Vaccinia Virus protein VP39"/>
    <property type="match status" value="1"/>
</dbReference>
<gene>
    <name evidence="2" type="ORF">LCGC14_2270300</name>
</gene>
<dbReference type="InterPro" id="IPR006342">
    <property type="entry name" value="FkbM_mtfrase"/>
</dbReference>
<evidence type="ECO:0000313" key="2">
    <source>
        <dbReference type="EMBL" id="KKL53946.1"/>
    </source>
</evidence>
<dbReference type="NCBIfam" id="TIGR01444">
    <property type="entry name" value="fkbM_fam"/>
    <property type="match status" value="1"/>
</dbReference>
<protein>
    <recommendedName>
        <fullName evidence="1">Methyltransferase FkbM domain-containing protein</fullName>
    </recommendedName>
</protein>
<organism evidence="2">
    <name type="scientific">marine sediment metagenome</name>
    <dbReference type="NCBI Taxonomy" id="412755"/>
    <lineage>
        <taxon>unclassified sequences</taxon>
        <taxon>metagenomes</taxon>
        <taxon>ecological metagenomes</taxon>
    </lineage>
</organism>
<comment type="caution">
    <text evidence="2">The sequence shown here is derived from an EMBL/GenBank/DDBJ whole genome shotgun (WGS) entry which is preliminary data.</text>
</comment>
<feature type="domain" description="Methyltransferase FkbM" evidence="1">
    <location>
        <begin position="56"/>
        <end position="214"/>
    </location>
</feature>
<dbReference type="InterPro" id="IPR029063">
    <property type="entry name" value="SAM-dependent_MTases_sf"/>
</dbReference>
<sequence length="237" mass="28540">MLKKFIIPWKEPELITKKYRNNKIYLRENTMDILVLTEQKLYMKHINLDKKDIWLDAGAHIGTFSLSIHEKVDKIICYEPNNDNFYILEKNIKENSIKNVVLNNLAIVGNLDKQRYFYLNKRNKKNTGGHSFYIKRKPRERTICECININKILQDNPINKIKMDVEGAEYEILKAIKPEFFKNIEEIMFEYHFKILKDHPERNKHKEIINLLKKHFSYISYKENIKGLWVTLIYCKK</sequence>
<reference evidence="2" key="1">
    <citation type="journal article" date="2015" name="Nature">
        <title>Complex archaea that bridge the gap between prokaryotes and eukaryotes.</title>
        <authorList>
            <person name="Spang A."/>
            <person name="Saw J.H."/>
            <person name="Jorgensen S.L."/>
            <person name="Zaremba-Niedzwiedzka K."/>
            <person name="Martijn J."/>
            <person name="Lind A.E."/>
            <person name="van Eijk R."/>
            <person name="Schleper C."/>
            <person name="Guy L."/>
            <person name="Ettema T.J."/>
        </authorList>
    </citation>
    <scope>NUCLEOTIDE SEQUENCE</scope>
</reference>
<dbReference type="PANTHER" id="PTHR34203:SF15">
    <property type="entry name" value="SLL1173 PROTEIN"/>
    <property type="match status" value="1"/>
</dbReference>
<dbReference type="Pfam" id="PF05050">
    <property type="entry name" value="Methyltransf_21"/>
    <property type="match status" value="1"/>
</dbReference>
<accession>A0A0F9DJD4</accession>
<dbReference type="InterPro" id="IPR052514">
    <property type="entry name" value="SAM-dependent_MTase"/>
</dbReference>
<proteinExistence type="predicted"/>
<dbReference type="PANTHER" id="PTHR34203">
    <property type="entry name" value="METHYLTRANSFERASE, FKBM FAMILY PROTEIN"/>
    <property type="match status" value="1"/>
</dbReference>
<dbReference type="EMBL" id="LAZR01031371">
    <property type="protein sequence ID" value="KKL53946.1"/>
    <property type="molecule type" value="Genomic_DNA"/>
</dbReference>